<dbReference type="InterPro" id="IPR001261">
    <property type="entry name" value="ArgE/DapE_CS"/>
</dbReference>
<dbReference type="Gene3D" id="3.40.630.10">
    <property type="entry name" value="Zn peptidases"/>
    <property type="match status" value="1"/>
</dbReference>
<dbReference type="InterPro" id="IPR036264">
    <property type="entry name" value="Bact_exopeptidase_dim_dom"/>
</dbReference>
<evidence type="ECO:0000256" key="2">
    <source>
        <dbReference type="ARBA" id="ARBA00006247"/>
    </source>
</evidence>
<dbReference type="EMBL" id="CP009302">
    <property type="protein sequence ID" value="AJC12597.1"/>
    <property type="molecule type" value="Genomic_DNA"/>
</dbReference>
<organism evidence="9 10">
    <name type="scientific">Berryella intestinalis</name>
    <dbReference type="NCBI Taxonomy" id="1531429"/>
    <lineage>
        <taxon>Bacteria</taxon>
        <taxon>Bacillati</taxon>
        <taxon>Actinomycetota</taxon>
        <taxon>Coriobacteriia</taxon>
        <taxon>Eggerthellales</taxon>
        <taxon>Eggerthellaceae</taxon>
        <taxon>Berryella</taxon>
    </lineage>
</organism>
<dbReference type="GO" id="GO:0008777">
    <property type="term" value="F:acetylornithine deacetylase activity"/>
    <property type="evidence" value="ECO:0007669"/>
    <property type="project" value="TreeGrafter"/>
</dbReference>
<keyword evidence="3" id="KW-0645">Protease</keyword>
<keyword evidence="10" id="KW-1185">Reference proteome</keyword>
<comment type="similarity">
    <text evidence="2">Belongs to the peptidase M20A family.</text>
</comment>
<dbReference type="GO" id="GO:0006508">
    <property type="term" value="P:proteolysis"/>
    <property type="evidence" value="ECO:0007669"/>
    <property type="project" value="UniProtKB-KW"/>
</dbReference>
<protein>
    <recommendedName>
        <fullName evidence="11">Dipeptidase</fullName>
    </recommendedName>
</protein>
<dbReference type="AlphaFoldDB" id="A0A0A8BBU1"/>
<dbReference type="Pfam" id="PF01546">
    <property type="entry name" value="Peptidase_M20"/>
    <property type="match status" value="1"/>
</dbReference>
<dbReference type="PROSITE" id="PS00758">
    <property type="entry name" value="ARGE_DAPE_CPG2_1"/>
    <property type="match status" value="1"/>
</dbReference>
<dbReference type="SUPFAM" id="SSF53187">
    <property type="entry name" value="Zn-dependent exopeptidases"/>
    <property type="match status" value="1"/>
</dbReference>
<evidence type="ECO:0000256" key="5">
    <source>
        <dbReference type="ARBA" id="ARBA00022801"/>
    </source>
</evidence>
<dbReference type="SUPFAM" id="SSF55031">
    <property type="entry name" value="Bacterial exopeptidase dimerisation domain"/>
    <property type="match status" value="1"/>
</dbReference>
<name>A0A0A8BBU1_9ACTN</name>
<evidence type="ECO:0000256" key="3">
    <source>
        <dbReference type="ARBA" id="ARBA00022670"/>
    </source>
</evidence>
<dbReference type="NCBIfam" id="TIGR01887">
    <property type="entry name" value="dipeptidaselike"/>
    <property type="match status" value="1"/>
</dbReference>
<evidence type="ECO:0000256" key="4">
    <source>
        <dbReference type="ARBA" id="ARBA00022723"/>
    </source>
</evidence>
<keyword evidence="6" id="KW-0862">Zinc</keyword>
<sequence length="468" mass="49363">MDERELLAAADEYLERHWDDVLRDMGELISIESVEDLTAAQPGAPFGPGPRAALTCALDMAAGYGFEVCDCEGYLGYADAVGLSATQIGVIGHVDVVPVGSGWAYPPFSLTRKDGFLLGRGTSDDKGPMVVALHAARLVKDACGPLPYTVRLMFGANEETNMKDVEHYRAHHADPAFLFTPDAEFPVGYGEAGICSGTVEGPVIEGGDIVEFEGGAAVNAVPGQARAVVRSPRALASSGEVEATALGDGMFDLFARGKSAHASTPELGRNAIGILVGYLLENGVGTPEERAFLEFERRLLSASDGSGLGIEAHDDDFGDLTCVGGVASLVDGDGRLRQTIDCRYPTTTSAALIAQRVAAAACEAGATFSLDHDKRPFLTSPDSEAVQALLGAYQRVTGRDDGAFTMKGGTYARLFTRAASFGPEMPDEVRPAWVGTMHGPDEGISEETLKDAFRIYVLSLAALMKCAL</sequence>
<evidence type="ECO:0000256" key="8">
    <source>
        <dbReference type="ARBA" id="ARBA00023049"/>
    </source>
</evidence>
<dbReference type="PANTHER" id="PTHR43808:SF31">
    <property type="entry name" value="N-ACETYL-L-CITRULLINE DEACETYLASE"/>
    <property type="match status" value="1"/>
</dbReference>
<comment type="cofactor">
    <cofactor evidence="1">
        <name>Zn(2+)</name>
        <dbReference type="ChEBI" id="CHEBI:29105"/>
    </cofactor>
</comment>
<dbReference type="GO" id="GO:0006526">
    <property type="term" value="P:L-arginine biosynthetic process"/>
    <property type="evidence" value="ECO:0007669"/>
    <property type="project" value="TreeGrafter"/>
</dbReference>
<accession>A0A0A8BBU1</accession>
<reference evidence="10" key="1">
    <citation type="submission" date="2014-08" db="EMBL/GenBank/DDBJ databases">
        <title>Coriobacteriaceae sp. complete genome.</title>
        <authorList>
            <person name="Looft T."/>
            <person name="Bayles D.O."/>
            <person name="Stanton T.B."/>
        </authorList>
    </citation>
    <scope>NUCLEOTIDE SEQUENCE [LARGE SCALE GENOMIC DNA]</scope>
    <source>
        <strain evidence="10">68-1-3</strain>
    </source>
</reference>
<evidence type="ECO:0008006" key="11">
    <source>
        <dbReference type="Google" id="ProtNLM"/>
    </source>
</evidence>
<dbReference type="KEGG" id="cbac:JI75_07960"/>
<evidence type="ECO:0000256" key="7">
    <source>
        <dbReference type="ARBA" id="ARBA00022997"/>
    </source>
</evidence>
<keyword evidence="7" id="KW-0224">Dipeptidase</keyword>
<proteinExistence type="inferred from homology"/>
<dbReference type="InterPro" id="IPR002933">
    <property type="entry name" value="Peptidase_M20"/>
</dbReference>
<dbReference type="PROSITE" id="PS00759">
    <property type="entry name" value="ARGE_DAPE_CPG2_2"/>
    <property type="match status" value="1"/>
</dbReference>
<gene>
    <name evidence="9" type="ORF">JI75_07960</name>
</gene>
<reference evidence="9 10" key="2">
    <citation type="journal article" date="2015" name="Genome Announc.">
        <title>Complete Genome Sequence of Coriobacteriaceae Strain 68-1-3, a Novel Mucus-Degrading Isolate from the Swine Intestinal Tract.</title>
        <authorList>
            <person name="Looft T."/>
            <person name="Bayles D.O."/>
            <person name="Alt D.P."/>
            <person name="Stanton T.B."/>
        </authorList>
    </citation>
    <scope>NUCLEOTIDE SEQUENCE [LARGE SCALE GENOMIC DNA]</scope>
    <source>
        <strain evidence="9 10">68-1-3</strain>
    </source>
</reference>
<keyword evidence="5" id="KW-0378">Hydrolase</keyword>
<keyword evidence="8" id="KW-0482">Metalloprotease</keyword>
<dbReference type="HOGENOM" id="CLU_031786_0_0_11"/>
<evidence type="ECO:0000256" key="1">
    <source>
        <dbReference type="ARBA" id="ARBA00001947"/>
    </source>
</evidence>
<dbReference type="OrthoDB" id="7055905at2"/>
<dbReference type="GO" id="GO:0008237">
    <property type="term" value="F:metallopeptidase activity"/>
    <property type="evidence" value="ECO:0007669"/>
    <property type="project" value="UniProtKB-KW"/>
</dbReference>
<dbReference type="Proteomes" id="UP000031121">
    <property type="component" value="Chromosome"/>
</dbReference>
<dbReference type="RefSeq" id="WP_039690030.1">
    <property type="nucleotide sequence ID" value="NZ_CP009302.1"/>
</dbReference>
<evidence type="ECO:0000313" key="10">
    <source>
        <dbReference type="Proteomes" id="UP000031121"/>
    </source>
</evidence>
<dbReference type="Gene3D" id="3.30.70.360">
    <property type="match status" value="2"/>
</dbReference>
<dbReference type="InterPro" id="IPR010964">
    <property type="entry name" value="M20A_pepV-rel"/>
</dbReference>
<dbReference type="GO" id="GO:0016805">
    <property type="term" value="F:dipeptidase activity"/>
    <property type="evidence" value="ECO:0007669"/>
    <property type="project" value="UniProtKB-KW"/>
</dbReference>
<dbReference type="STRING" id="1531429.JI75_07960"/>
<keyword evidence="4" id="KW-0479">Metal-binding</keyword>
<dbReference type="GO" id="GO:0008270">
    <property type="term" value="F:zinc ion binding"/>
    <property type="evidence" value="ECO:0007669"/>
    <property type="project" value="InterPro"/>
</dbReference>
<dbReference type="InterPro" id="IPR050072">
    <property type="entry name" value="Peptidase_M20A"/>
</dbReference>
<dbReference type="PANTHER" id="PTHR43808">
    <property type="entry name" value="ACETYLORNITHINE DEACETYLASE"/>
    <property type="match status" value="1"/>
</dbReference>
<evidence type="ECO:0000313" key="9">
    <source>
        <dbReference type="EMBL" id="AJC12597.1"/>
    </source>
</evidence>
<evidence type="ECO:0000256" key="6">
    <source>
        <dbReference type="ARBA" id="ARBA00022833"/>
    </source>
</evidence>